<accession>V5YUK7</accession>
<dbReference type="EMBL" id="AB894481">
    <property type="protein sequence ID" value="BAO21062.1"/>
    <property type="molecule type" value="Genomic_DNA"/>
</dbReference>
<dbReference type="AlphaFoldDB" id="V5YUK7"/>
<sequence>MENKFIAGGGQPAIGPAGSGQMRQLEVLFALHFLQARQAALEFKFQLHPLIDLEHRRFGADHQLDVPLVEFIHQRQETARGILFQRPHHLHIIQDHAVVQPRQRDVVQLAARLFAQRVEIHRQHAVHRTDRLQRPMVDLQHRRVLPRLARQLDEHPIQRLARLVAQRRQVEVRLGQGAQTIVDTGVDVHHVAVLVDQIDSRQETRPLQAVAVQIVRRDVRRGHQRDAAREQRLQQRGQQHGVGDVGDEEFVEAQHVGLGLEAVGDDFQRVFPPLQLGQLFMHPQHEAVEVQAHFAIARQTVEEHIHQPGFAAPDAAPHVQPLHRALRRRFAALAQQAAELAAQPAGRRARRRLLQQSLINAIQLSDGPALNLIGLIFPRLQRLLVAR</sequence>
<name>V5YUK7_SERMA</name>
<proteinExistence type="predicted"/>
<evidence type="ECO:0000313" key="2">
    <source>
        <dbReference type="EMBL" id="BAO21062.1"/>
    </source>
</evidence>
<evidence type="ECO:0000256" key="1">
    <source>
        <dbReference type="SAM" id="MobiDB-lite"/>
    </source>
</evidence>
<feature type="compositionally biased region" description="Basic and acidic residues" evidence="1">
    <location>
        <begin position="224"/>
        <end position="233"/>
    </location>
</feature>
<reference evidence="2" key="1">
    <citation type="submission" date="2013-12" db="EMBL/GenBank/DDBJ databases">
        <title>Genetic environments surrounding aac(6')-Ial.</title>
        <authorList>
            <person name="Tada T."/>
            <person name="Miyoshi-Akiyama T."/>
            <person name="Kirikae T."/>
        </authorList>
    </citation>
    <scope>NUCLEOTIDE SEQUENCE</scope>
    <source>
        <strain evidence="2">IOMTU 115</strain>
    </source>
</reference>
<feature type="region of interest" description="Disordered" evidence="1">
    <location>
        <begin position="222"/>
        <end position="242"/>
    </location>
</feature>
<protein>
    <submittedName>
        <fullName evidence="2">Uncharacterized protein</fullName>
    </submittedName>
</protein>
<organism evidence="2">
    <name type="scientific">Serratia marcescens</name>
    <dbReference type="NCBI Taxonomy" id="615"/>
    <lineage>
        <taxon>Bacteria</taxon>
        <taxon>Pseudomonadati</taxon>
        <taxon>Pseudomonadota</taxon>
        <taxon>Gammaproteobacteria</taxon>
        <taxon>Enterobacterales</taxon>
        <taxon>Yersiniaceae</taxon>
        <taxon>Serratia</taxon>
    </lineage>
</organism>